<name>A0A2S9VDI9_9ALTE</name>
<evidence type="ECO:0000256" key="6">
    <source>
        <dbReference type="SAM" id="Phobius"/>
    </source>
</evidence>
<dbReference type="Pfam" id="PF01810">
    <property type="entry name" value="LysE"/>
    <property type="match status" value="1"/>
</dbReference>
<keyword evidence="2" id="KW-1003">Cell membrane</keyword>
<evidence type="ECO:0000256" key="3">
    <source>
        <dbReference type="ARBA" id="ARBA00022692"/>
    </source>
</evidence>
<dbReference type="EMBL" id="PVNP01000049">
    <property type="protein sequence ID" value="PRO74496.1"/>
    <property type="molecule type" value="Genomic_DNA"/>
</dbReference>
<dbReference type="AlphaFoldDB" id="A0A2S9VDI9"/>
<reference evidence="8" key="1">
    <citation type="journal article" date="2020" name="Int. J. Syst. Evol. Microbiol.">
        <title>Alteromonas alba sp. nov., a marine bacterium isolated from the seawater of the West Pacific Ocean.</title>
        <authorList>
            <person name="Sun C."/>
            <person name="Wu Y.-H."/>
            <person name="Xamxidin M."/>
            <person name="Cheng H."/>
            <person name="Xu X.-W."/>
        </authorList>
    </citation>
    <scope>NUCLEOTIDE SEQUENCE [LARGE SCALE GENOMIC DNA]</scope>
    <source>
        <strain evidence="8">190</strain>
    </source>
</reference>
<evidence type="ECO:0000256" key="4">
    <source>
        <dbReference type="ARBA" id="ARBA00022989"/>
    </source>
</evidence>
<feature type="transmembrane region" description="Helical" evidence="6">
    <location>
        <begin position="12"/>
        <end position="31"/>
    </location>
</feature>
<accession>A0A2S9VDI9</accession>
<protein>
    <submittedName>
        <fullName evidence="7">LysE family translocator</fullName>
    </submittedName>
</protein>
<feature type="transmembrane region" description="Helical" evidence="6">
    <location>
        <begin position="149"/>
        <end position="170"/>
    </location>
</feature>
<evidence type="ECO:0000313" key="8">
    <source>
        <dbReference type="Proteomes" id="UP000238949"/>
    </source>
</evidence>
<evidence type="ECO:0000256" key="5">
    <source>
        <dbReference type="ARBA" id="ARBA00023136"/>
    </source>
</evidence>
<dbReference type="PANTHER" id="PTHR30086">
    <property type="entry name" value="ARGININE EXPORTER PROTEIN ARGO"/>
    <property type="match status" value="1"/>
</dbReference>
<feature type="transmembrane region" description="Helical" evidence="6">
    <location>
        <begin position="117"/>
        <end position="137"/>
    </location>
</feature>
<evidence type="ECO:0000256" key="1">
    <source>
        <dbReference type="ARBA" id="ARBA00004651"/>
    </source>
</evidence>
<dbReference type="RefSeq" id="WP_105933799.1">
    <property type="nucleotide sequence ID" value="NZ_PVNP01000049.1"/>
</dbReference>
<keyword evidence="5 6" id="KW-0472">Membrane</keyword>
<organism evidence="7 8">
    <name type="scientific">Alteromonas alba</name>
    <dbReference type="NCBI Taxonomy" id="2079529"/>
    <lineage>
        <taxon>Bacteria</taxon>
        <taxon>Pseudomonadati</taxon>
        <taxon>Pseudomonadota</taxon>
        <taxon>Gammaproteobacteria</taxon>
        <taxon>Alteromonadales</taxon>
        <taxon>Alteromonadaceae</taxon>
        <taxon>Alteromonas/Salinimonas group</taxon>
        <taxon>Alteromonas</taxon>
    </lineage>
</organism>
<keyword evidence="4 6" id="KW-1133">Transmembrane helix</keyword>
<feature type="transmembrane region" description="Helical" evidence="6">
    <location>
        <begin position="76"/>
        <end position="96"/>
    </location>
</feature>
<gene>
    <name evidence="7" type="ORF">C6Y40_05945</name>
</gene>
<dbReference type="GO" id="GO:0015171">
    <property type="term" value="F:amino acid transmembrane transporter activity"/>
    <property type="evidence" value="ECO:0007669"/>
    <property type="project" value="TreeGrafter"/>
</dbReference>
<keyword evidence="3 6" id="KW-0812">Transmembrane</keyword>
<sequence length="213" mass="22434">MTLTPDTLMAFVVATLIISLSPGPSNLYIMACTLGSGRTGGTAAALGMAVGSSSYAIATAFGLAAVIAYVPVVFTVIKVLGALYLIYLGVTALRFAAAPHLRKPVQASTRRIVSRSLLVELSNPKTALFFIAFLPQFTHATGDVLITDLLVLGLLFSAIALCCDLLVVQLSHQLGRWMAKNPRIAVRQEQLVGLIFLGLGATLLLDFGQTATV</sequence>
<dbReference type="PANTHER" id="PTHR30086:SF20">
    <property type="entry name" value="ARGININE EXPORTER PROTEIN ARGO-RELATED"/>
    <property type="match status" value="1"/>
</dbReference>
<keyword evidence="8" id="KW-1185">Reference proteome</keyword>
<dbReference type="Proteomes" id="UP000238949">
    <property type="component" value="Unassembled WGS sequence"/>
</dbReference>
<dbReference type="GO" id="GO:0005886">
    <property type="term" value="C:plasma membrane"/>
    <property type="evidence" value="ECO:0007669"/>
    <property type="project" value="UniProtKB-SubCell"/>
</dbReference>
<dbReference type="InterPro" id="IPR001123">
    <property type="entry name" value="LeuE-type"/>
</dbReference>
<comment type="caution">
    <text evidence="7">The sequence shown here is derived from an EMBL/GenBank/DDBJ whole genome shotgun (WGS) entry which is preliminary data.</text>
</comment>
<feature type="transmembrane region" description="Helical" evidence="6">
    <location>
        <begin position="43"/>
        <end position="70"/>
    </location>
</feature>
<evidence type="ECO:0000313" key="7">
    <source>
        <dbReference type="EMBL" id="PRO74496.1"/>
    </source>
</evidence>
<evidence type="ECO:0000256" key="2">
    <source>
        <dbReference type="ARBA" id="ARBA00022475"/>
    </source>
</evidence>
<proteinExistence type="predicted"/>
<feature type="transmembrane region" description="Helical" evidence="6">
    <location>
        <begin position="191"/>
        <end position="211"/>
    </location>
</feature>
<dbReference type="OrthoDB" id="9804822at2"/>
<comment type="subcellular location">
    <subcellularLocation>
        <location evidence="1">Cell membrane</location>
        <topology evidence="1">Multi-pass membrane protein</topology>
    </subcellularLocation>
</comment>
<dbReference type="PIRSF" id="PIRSF006324">
    <property type="entry name" value="LeuE"/>
    <property type="match status" value="1"/>
</dbReference>